<evidence type="ECO:0000256" key="2">
    <source>
        <dbReference type="PROSITE-ProRule" id="PRU00169"/>
    </source>
</evidence>
<feature type="domain" description="Response regulatory" evidence="3">
    <location>
        <begin position="12"/>
        <end position="128"/>
    </location>
</feature>
<dbReference type="AlphaFoldDB" id="A0A1H3MVE0"/>
<dbReference type="SUPFAM" id="SSF52172">
    <property type="entry name" value="CheY-like"/>
    <property type="match status" value="1"/>
</dbReference>
<dbReference type="Gene3D" id="3.40.50.2300">
    <property type="match status" value="1"/>
</dbReference>
<dbReference type="STRING" id="405436.SAMN05444365_103535"/>
<reference evidence="5" key="1">
    <citation type="submission" date="2016-10" db="EMBL/GenBank/DDBJ databases">
        <authorList>
            <person name="Varghese N."/>
            <person name="Submissions S."/>
        </authorList>
    </citation>
    <scope>NUCLEOTIDE SEQUENCE [LARGE SCALE GENOMIC DNA]</scope>
    <source>
        <strain evidence="5">DSM 45245</strain>
    </source>
</reference>
<gene>
    <name evidence="4" type="ORF">SAMN05444365_103535</name>
</gene>
<accession>A0A1H3MVE0</accession>
<dbReference type="RefSeq" id="WP_091555567.1">
    <property type="nucleotide sequence ID" value="NZ_FNPH01000003.1"/>
</dbReference>
<dbReference type="InterPro" id="IPR050595">
    <property type="entry name" value="Bact_response_regulator"/>
</dbReference>
<proteinExistence type="predicted"/>
<dbReference type="Pfam" id="PF00072">
    <property type="entry name" value="Response_reg"/>
    <property type="match status" value="1"/>
</dbReference>
<dbReference type="OrthoDB" id="9802155at2"/>
<dbReference type="Proteomes" id="UP000242415">
    <property type="component" value="Unassembled WGS sequence"/>
</dbReference>
<organism evidence="4 5">
    <name type="scientific">Micromonospora pattaloongensis</name>
    <dbReference type="NCBI Taxonomy" id="405436"/>
    <lineage>
        <taxon>Bacteria</taxon>
        <taxon>Bacillati</taxon>
        <taxon>Actinomycetota</taxon>
        <taxon>Actinomycetes</taxon>
        <taxon>Micromonosporales</taxon>
        <taxon>Micromonosporaceae</taxon>
        <taxon>Micromonospora</taxon>
    </lineage>
</organism>
<dbReference type="PROSITE" id="PS50110">
    <property type="entry name" value="RESPONSE_REGULATORY"/>
    <property type="match status" value="1"/>
</dbReference>
<dbReference type="EMBL" id="FNPH01000003">
    <property type="protein sequence ID" value="SDY80464.1"/>
    <property type="molecule type" value="Genomic_DNA"/>
</dbReference>
<dbReference type="PANTHER" id="PTHR44591">
    <property type="entry name" value="STRESS RESPONSE REGULATOR PROTEIN 1"/>
    <property type="match status" value="1"/>
</dbReference>
<dbReference type="InterPro" id="IPR001789">
    <property type="entry name" value="Sig_transdc_resp-reg_receiver"/>
</dbReference>
<feature type="modified residue" description="4-aspartylphosphate" evidence="2">
    <location>
        <position position="63"/>
    </location>
</feature>
<dbReference type="CDD" id="cd00156">
    <property type="entry name" value="REC"/>
    <property type="match status" value="1"/>
</dbReference>
<keyword evidence="5" id="KW-1185">Reference proteome</keyword>
<dbReference type="GO" id="GO:0000160">
    <property type="term" value="P:phosphorelay signal transduction system"/>
    <property type="evidence" value="ECO:0007669"/>
    <property type="project" value="InterPro"/>
</dbReference>
<evidence type="ECO:0000256" key="1">
    <source>
        <dbReference type="ARBA" id="ARBA00022553"/>
    </source>
</evidence>
<evidence type="ECO:0000259" key="3">
    <source>
        <dbReference type="PROSITE" id="PS50110"/>
    </source>
</evidence>
<dbReference type="PANTHER" id="PTHR44591:SF3">
    <property type="entry name" value="RESPONSE REGULATORY DOMAIN-CONTAINING PROTEIN"/>
    <property type="match status" value="1"/>
</dbReference>
<name>A0A1H3MVE0_9ACTN</name>
<dbReference type="SMART" id="SM00448">
    <property type="entry name" value="REC"/>
    <property type="match status" value="1"/>
</dbReference>
<protein>
    <submittedName>
        <fullName evidence="4">Response regulator receiver domain-containing protein</fullName>
    </submittedName>
</protein>
<evidence type="ECO:0000313" key="4">
    <source>
        <dbReference type="EMBL" id="SDY80464.1"/>
    </source>
</evidence>
<dbReference type="InterPro" id="IPR011006">
    <property type="entry name" value="CheY-like_superfamily"/>
</dbReference>
<sequence>MPESATAPFPATVLVVDDEEDLREVMRRMLERRGYRTLTAAGPAEAEVLCEHHDGVIDLLLTDLGMPDASGGDLARTLTRMRPDLRVVFVSGLPAEVAVGKGLLSIDDHLVQKPFTSEALVSAVRDTLLAGAPLTEGVLEPS</sequence>
<keyword evidence="1 2" id="KW-0597">Phosphoprotein</keyword>
<evidence type="ECO:0000313" key="5">
    <source>
        <dbReference type="Proteomes" id="UP000242415"/>
    </source>
</evidence>